<proteinExistence type="predicted"/>
<protein>
    <submittedName>
        <fullName evidence="2">Reverse transcriptase Ty1/copia-type domain-containing protein</fullName>
    </submittedName>
</protein>
<evidence type="ECO:0000313" key="2">
    <source>
        <dbReference type="WBParaSite" id="EN70_9993"/>
    </source>
</evidence>
<dbReference type="Proteomes" id="UP000095285">
    <property type="component" value="Unassembled WGS sequence"/>
</dbReference>
<dbReference type="AlphaFoldDB" id="A0A1I7W5V9"/>
<organism evidence="1 2">
    <name type="scientific">Loa loa</name>
    <name type="common">Eye worm</name>
    <name type="synonym">Filaria loa</name>
    <dbReference type="NCBI Taxonomy" id="7209"/>
    <lineage>
        <taxon>Eukaryota</taxon>
        <taxon>Metazoa</taxon>
        <taxon>Ecdysozoa</taxon>
        <taxon>Nematoda</taxon>
        <taxon>Chromadorea</taxon>
        <taxon>Rhabditida</taxon>
        <taxon>Spirurina</taxon>
        <taxon>Spiruromorpha</taxon>
        <taxon>Filarioidea</taxon>
        <taxon>Onchocercidae</taxon>
        <taxon>Loa</taxon>
    </lineage>
</organism>
<dbReference type="WBParaSite" id="EN70_9993">
    <property type="protein sequence ID" value="EN70_9993"/>
    <property type="gene ID" value="EN70_9993"/>
</dbReference>
<accession>A0A1I7W5V9</accession>
<keyword evidence="1" id="KW-1185">Reference proteome</keyword>
<reference evidence="2" key="2">
    <citation type="submission" date="2016-11" db="UniProtKB">
        <authorList>
            <consortium name="WormBaseParasite"/>
        </authorList>
    </citation>
    <scope>IDENTIFICATION</scope>
</reference>
<sequence>MVNKLNLKRIVECRNVNNRNGGHKEVRVLKDNLWCSTFGVQMLSENVGNIQACTVDLVLERIPCMTNDKSEELEEGEWGKSDVLVMVQEGDIMRIPSNYKPNKKGVANFSMEQAEQAWELEAVGIEGLMTDYQDEKALEAFQESLATNKEGRCGGPVLILSLVGIMLGAGQGRYLLIADVEKAFLQVSLNWEDRDITRKVEEEKGLFKKAKMCLRGFHGDYGINVNSEQEITRRTIPKRQGLNGIITKMKLLGARGFQKASRPDTKYYNSMLLFTTIRQGYCVRLEEMGRCLELEKTFNQQDVTKVSRWTPREFSEIHVLVDASQGTKKTTGRV</sequence>
<name>A0A1I7W5V9_LOALO</name>
<evidence type="ECO:0000313" key="1">
    <source>
        <dbReference type="Proteomes" id="UP000095285"/>
    </source>
</evidence>
<reference evidence="1" key="1">
    <citation type="submission" date="2012-04" db="EMBL/GenBank/DDBJ databases">
        <title>The Genome Sequence of Loa loa.</title>
        <authorList>
            <consortium name="The Broad Institute Genome Sequencing Platform"/>
            <consortium name="Broad Institute Genome Sequencing Center for Infectious Disease"/>
            <person name="Nutman T.B."/>
            <person name="Fink D.L."/>
            <person name="Russ C."/>
            <person name="Young S."/>
            <person name="Zeng Q."/>
            <person name="Gargeya S."/>
            <person name="Alvarado L."/>
            <person name="Berlin A."/>
            <person name="Chapman S.B."/>
            <person name="Chen Z."/>
            <person name="Freedman E."/>
            <person name="Gellesch M."/>
            <person name="Goldberg J."/>
            <person name="Griggs A."/>
            <person name="Gujja S."/>
            <person name="Heilman E.R."/>
            <person name="Heiman D."/>
            <person name="Howarth C."/>
            <person name="Mehta T."/>
            <person name="Neiman D."/>
            <person name="Pearson M."/>
            <person name="Roberts A."/>
            <person name="Saif S."/>
            <person name="Shea T."/>
            <person name="Shenoy N."/>
            <person name="Sisk P."/>
            <person name="Stolte C."/>
            <person name="Sykes S."/>
            <person name="White J."/>
            <person name="Yandava C."/>
            <person name="Haas B."/>
            <person name="Henn M.R."/>
            <person name="Nusbaum C."/>
            <person name="Birren B."/>
        </authorList>
    </citation>
    <scope>NUCLEOTIDE SEQUENCE [LARGE SCALE GENOMIC DNA]</scope>
</reference>